<feature type="domain" description="Flagellar Assembly Protein A N-terminal region" evidence="1">
    <location>
        <begin position="105"/>
        <end position="295"/>
    </location>
</feature>
<dbReference type="PANTHER" id="PTHR38032:SF1">
    <property type="entry name" value="RNA-BINDING PROTEIN KHPB N-TERMINAL DOMAIN-CONTAINING PROTEIN"/>
    <property type="match status" value="1"/>
</dbReference>
<dbReference type="InterPro" id="IPR046866">
    <property type="entry name" value="FapA_N"/>
</dbReference>
<dbReference type="RefSeq" id="WP_042217135.1">
    <property type="nucleotide sequence ID" value="NZ_CP009285.1"/>
</dbReference>
<proteinExistence type="predicted"/>
<dbReference type="Pfam" id="PF20250">
    <property type="entry name" value="FapA_N"/>
    <property type="match status" value="1"/>
</dbReference>
<dbReference type="AlphaFoldDB" id="A0A089LI53"/>
<accession>A0A089LI53</accession>
<dbReference type="OrthoDB" id="1279at2"/>
<dbReference type="HOGENOM" id="CLU_015044_2_0_9"/>
<reference evidence="2" key="1">
    <citation type="submission" date="2014-08" db="EMBL/GenBank/DDBJ databases">
        <title>Comparative genomics of the Paenibacillus odorifer group.</title>
        <authorList>
            <person name="den Bakker H.C."/>
            <person name="Tsai Y.-C.Y.-C."/>
            <person name="Martin N."/>
            <person name="Korlach J."/>
            <person name="Wiedmann M."/>
        </authorList>
    </citation>
    <scope>NUCLEOTIDE SEQUENCE [LARGE SCALE GENOMIC DNA]</scope>
    <source>
        <strain evidence="2">DSM 13188</strain>
    </source>
</reference>
<dbReference type="InterPro" id="IPR046865">
    <property type="entry name" value="FapA_b_solenoid"/>
</dbReference>
<dbReference type="InterPro" id="IPR005646">
    <property type="entry name" value="FapA"/>
</dbReference>
<keyword evidence="3" id="KW-1185">Reference proteome</keyword>
<dbReference type="EMBL" id="CP009285">
    <property type="protein sequence ID" value="AIQ60547.1"/>
    <property type="molecule type" value="Genomic_DNA"/>
</dbReference>
<dbReference type="KEGG" id="pbd:PBOR_29110"/>
<organism evidence="2 3">
    <name type="scientific">Paenibacillus borealis</name>
    <dbReference type="NCBI Taxonomy" id="160799"/>
    <lineage>
        <taxon>Bacteria</taxon>
        <taxon>Bacillati</taxon>
        <taxon>Bacillota</taxon>
        <taxon>Bacilli</taxon>
        <taxon>Bacillales</taxon>
        <taxon>Paenibacillaceae</taxon>
        <taxon>Paenibacillus</taxon>
    </lineage>
</organism>
<gene>
    <name evidence="2" type="ORF">PBOR_29110</name>
</gene>
<dbReference type="Pfam" id="PF03961">
    <property type="entry name" value="FapA"/>
    <property type="match status" value="1"/>
</dbReference>
<sequence>MPDRMSEQELNKLINMLELSQGNSDIEFDVSFMVSDDPDNDQGGRVLVRADKIFVQDPLPGGSPAVIMGVLPVNLYVNGELISGPAEVTTEDTVEWEISEPPLYSVTVSEDRLLAFFTLHSTKKFSWKLNDHFSAGMVEVDAVMNTENVVGILGLNQIITDFERRGMIQNLNISGIHSELQNPTYQPITAAQGRAAVPGENAHLDLFFSETIENEFSEIEGQVDYRSHLRIPSAIRGEVLARKVPVIEGIPGYDVYGEILYPPPPADISILAKNNTVLLIGNEIRALREGRPRVTGDRIKYFDICTSYIVPGNVNIKSGNIVFSGDVIIRGDVEDNMIIESLGNVYVAGSIYNSTITATGSILVKGNVVNSKLYSGYFGVMYNRIYNCSKLLIEETRILQKAVRMLVQAVHSRKQSVKYGQAVLLLLESKFQKIPQLIKELLSVLATVQASYHQDLEQTLHFLNLFLKPAQLVDFMSEASLSGVISMLEELHMGVARMQETKVEVNIGKCQNSTLKSNGDIIIHRDGIVQSELFSSGNITFLKTFSVCRGSKLEAGGSISAFYVGGESGAQSYLKAKQSISVRKMYLGKVTIDRYTADITEPVENLVFDAESLQKMKLSGESGRG</sequence>
<protein>
    <recommendedName>
        <fullName evidence="1">Flagellar Assembly Protein A N-terminal region domain-containing protein</fullName>
    </recommendedName>
</protein>
<name>A0A089LI53_PAEBO</name>
<evidence type="ECO:0000313" key="3">
    <source>
        <dbReference type="Proteomes" id="UP000029518"/>
    </source>
</evidence>
<evidence type="ECO:0000313" key="2">
    <source>
        <dbReference type="EMBL" id="AIQ60547.1"/>
    </source>
</evidence>
<dbReference type="PANTHER" id="PTHR38032">
    <property type="entry name" value="POLYMERASE-RELATED"/>
    <property type="match status" value="1"/>
</dbReference>
<dbReference type="Proteomes" id="UP000029518">
    <property type="component" value="Chromosome"/>
</dbReference>
<evidence type="ECO:0000259" key="1">
    <source>
        <dbReference type="Pfam" id="PF20250"/>
    </source>
</evidence>